<organism evidence="2 3">
    <name type="scientific">Trachymyrmex cornetzi</name>
    <dbReference type="NCBI Taxonomy" id="471704"/>
    <lineage>
        <taxon>Eukaryota</taxon>
        <taxon>Metazoa</taxon>
        <taxon>Ecdysozoa</taxon>
        <taxon>Arthropoda</taxon>
        <taxon>Hexapoda</taxon>
        <taxon>Insecta</taxon>
        <taxon>Pterygota</taxon>
        <taxon>Neoptera</taxon>
        <taxon>Endopterygota</taxon>
        <taxon>Hymenoptera</taxon>
        <taxon>Apocrita</taxon>
        <taxon>Aculeata</taxon>
        <taxon>Formicoidea</taxon>
        <taxon>Formicidae</taxon>
        <taxon>Myrmicinae</taxon>
        <taxon>Trachymyrmex</taxon>
    </lineage>
</organism>
<gene>
    <name evidence="2" type="ORF">ALC57_18445</name>
</gene>
<evidence type="ECO:0000313" key="3">
    <source>
        <dbReference type="Proteomes" id="UP000078492"/>
    </source>
</evidence>
<evidence type="ECO:0000313" key="2">
    <source>
        <dbReference type="EMBL" id="KYN09439.1"/>
    </source>
</evidence>
<name>A0A151IRW2_9HYME</name>
<dbReference type="EMBL" id="KQ981108">
    <property type="protein sequence ID" value="KYN09439.1"/>
    <property type="molecule type" value="Genomic_DNA"/>
</dbReference>
<dbReference type="Pfam" id="PF05699">
    <property type="entry name" value="Dimer_Tnp_hAT"/>
    <property type="match status" value="1"/>
</dbReference>
<dbReference type="AlphaFoldDB" id="A0A151IRW2"/>
<dbReference type="InterPro" id="IPR012337">
    <property type="entry name" value="RNaseH-like_sf"/>
</dbReference>
<keyword evidence="3" id="KW-1185">Reference proteome</keyword>
<sequence>MDPKVVQDFTLGRLKCTNIVKDVISKIVDNLQSSRFSILIDESTDISDSKLIKLFEIFKNLLEEKKISLKNIAGMACDNASVMIGCNNSFMQRLKLEIPRLITLNCICHSSAIVASKPCEKLPSSCENLIVLERNKLLKLSRWLILQKCVVRILENWNVLQNYFVLAVVEDKLKSAEVILSHLNDDIFKAYFLFLKYVLNFFNSFNALFQSRECENLLKLLPLECRQQIKLACLDFYKTAVQEMLKRLPYKDPLFEHLTFLDPKIALYDENRIKIKDLSHIAVIIENIDITQLDFEWRILPSIFDDEQTKELASLEIDEMWGKILAHKDFNDEIMFPNLQLLVEAVLSLPHSNAEAERIFSIVTDAKNKKRNRLSNDTVSAICVTRSSFQAEGINCTNFEIDPRHLELHNSQNLYGNKNTSDEA</sequence>
<reference evidence="2 3" key="1">
    <citation type="submission" date="2015-09" db="EMBL/GenBank/DDBJ databases">
        <title>Trachymyrmex cornetzi WGS genome.</title>
        <authorList>
            <person name="Nygaard S."/>
            <person name="Hu H."/>
            <person name="Boomsma J."/>
            <person name="Zhang G."/>
        </authorList>
    </citation>
    <scope>NUCLEOTIDE SEQUENCE [LARGE SCALE GENOMIC DNA]</scope>
    <source>
        <strain evidence="2">Tcor2-1</strain>
        <tissue evidence="2">Whole body</tissue>
    </source>
</reference>
<proteinExistence type="predicted"/>
<feature type="domain" description="HAT C-terminal dimerisation" evidence="1">
    <location>
        <begin position="334"/>
        <end position="387"/>
    </location>
</feature>
<dbReference type="STRING" id="471704.A0A151IRW2"/>
<dbReference type="InterPro" id="IPR008906">
    <property type="entry name" value="HATC_C_dom"/>
</dbReference>
<dbReference type="SUPFAM" id="SSF53098">
    <property type="entry name" value="Ribonuclease H-like"/>
    <property type="match status" value="1"/>
</dbReference>
<dbReference type="PANTHER" id="PTHR37162">
    <property type="entry name" value="HAT FAMILY DIMERISATION DOMAINCONTAINING PROTEIN-RELATED"/>
    <property type="match status" value="1"/>
</dbReference>
<protein>
    <recommendedName>
        <fullName evidence="1">HAT C-terminal dimerisation domain-containing protein</fullName>
    </recommendedName>
</protein>
<evidence type="ECO:0000259" key="1">
    <source>
        <dbReference type="Pfam" id="PF05699"/>
    </source>
</evidence>
<accession>A0A151IRW2</accession>
<dbReference type="GO" id="GO:0046983">
    <property type="term" value="F:protein dimerization activity"/>
    <property type="evidence" value="ECO:0007669"/>
    <property type="project" value="InterPro"/>
</dbReference>
<dbReference type="Proteomes" id="UP000078492">
    <property type="component" value="Unassembled WGS sequence"/>
</dbReference>
<dbReference type="PANTHER" id="PTHR37162:SF1">
    <property type="entry name" value="BED-TYPE DOMAIN-CONTAINING PROTEIN"/>
    <property type="match status" value="1"/>
</dbReference>